<reference evidence="2 3" key="1">
    <citation type="journal article" date="2019" name="Commun. Biol.">
        <title>The bagworm genome reveals a unique fibroin gene that provides high tensile strength.</title>
        <authorList>
            <person name="Kono N."/>
            <person name="Nakamura H."/>
            <person name="Ohtoshi R."/>
            <person name="Tomita M."/>
            <person name="Numata K."/>
            <person name="Arakawa K."/>
        </authorList>
    </citation>
    <scope>NUCLEOTIDE SEQUENCE [LARGE SCALE GENOMIC DNA]</scope>
</reference>
<dbReference type="AlphaFoldDB" id="A0A4C1XC71"/>
<dbReference type="Proteomes" id="UP000299102">
    <property type="component" value="Unassembled WGS sequence"/>
</dbReference>
<gene>
    <name evidence="2" type="ORF">EVAR_51785_1</name>
</gene>
<organism evidence="2 3">
    <name type="scientific">Eumeta variegata</name>
    <name type="common">Bagworm moth</name>
    <name type="synonym">Eumeta japonica</name>
    <dbReference type="NCBI Taxonomy" id="151549"/>
    <lineage>
        <taxon>Eukaryota</taxon>
        <taxon>Metazoa</taxon>
        <taxon>Ecdysozoa</taxon>
        <taxon>Arthropoda</taxon>
        <taxon>Hexapoda</taxon>
        <taxon>Insecta</taxon>
        <taxon>Pterygota</taxon>
        <taxon>Neoptera</taxon>
        <taxon>Endopterygota</taxon>
        <taxon>Lepidoptera</taxon>
        <taxon>Glossata</taxon>
        <taxon>Ditrysia</taxon>
        <taxon>Tineoidea</taxon>
        <taxon>Psychidae</taxon>
        <taxon>Oiketicinae</taxon>
        <taxon>Eumeta</taxon>
    </lineage>
</organism>
<name>A0A4C1XC71_EUMVA</name>
<comment type="caution">
    <text evidence="2">The sequence shown here is derived from an EMBL/GenBank/DDBJ whole genome shotgun (WGS) entry which is preliminary data.</text>
</comment>
<feature type="region of interest" description="Disordered" evidence="1">
    <location>
        <begin position="54"/>
        <end position="80"/>
    </location>
</feature>
<evidence type="ECO:0000313" key="3">
    <source>
        <dbReference type="Proteomes" id="UP000299102"/>
    </source>
</evidence>
<keyword evidence="3" id="KW-1185">Reference proteome</keyword>
<proteinExistence type="predicted"/>
<evidence type="ECO:0000256" key="1">
    <source>
        <dbReference type="SAM" id="MobiDB-lite"/>
    </source>
</evidence>
<accession>A0A4C1XC71</accession>
<protein>
    <submittedName>
        <fullName evidence="2">Uncharacterized protein</fullName>
    </submittedName>
</protein>
<evidence type="ECO:0000313" key="2">
    <source>
        <dbReference type="EMBL" id="GBP61018.1"/>
    </source>
</evidence>
<sequence>MYMRVLRCMLKKDPCLEPLLLQPMHLMCASWPNHFNIEWMIYKCINIRKISEMSKEEKNQHPHQNRERDWDQNREPVRDR</sequence>
<dbReference type="EMBL" id="BGZK01000801">
    <property type="protein sequence ID" value="GBP61018.1"/>
    <property type="molecule type" value="Genomic_DNA"/>
</dbReference>